<sequence>MKFVMALICLGLIFYSGYATVPADADITAAKDRTGFYDAEDLFIPANAKNDPETPEYERDKASSVSDNRHLNFVSTISKHGAGSSVQTIDLGNAIEEFYYSWTDASSVTASGLPKGIITTINTTDQTVTLSGTPTEVGVFTYTISTVGGSTTASHSGKFTINGVGASGSPAFPGAEGHGRYTTGGRGGQVIYVTNLNDSGPGSLREAVEASGPRIVLFKVSGIIPLQSDLSIRNNDITIAGQSAPGDGICLKNYSLVVKADNVIIRYIRSRMGDAANNESDAMWGRNNSNIIIDHCSLSWSIDETGSFYDNSNFTMQWCILSESLKNSVHEKGAHGYGGVWGGQKASFHHNLLAHHDSRNPRLLGAKFTNKPEEVLCDMRNNVIYNWASNSTYGGEGGSFNIVNNYYKPGPATSKRTTQIFSPNAQAAGAPLPEGTWGVYYIDGNYMDGSTTVTNDNWQGVFPNPSSKSKSELKSNSIFNYGDITTHSATDAYTQVLAYAGASKKRDNIDTRIVSETTNGTYTYNGSKGSTKGIIDSQQDVGGWPSYSSTTAPTDSDSDGMPDSWESANGLNSKNASDGPTYTLSSVYTNVEVYLNSLVSSITSNQNKKGNANYTDPDNSGVTQYYQIKNRSTGLLLDGMGRTGNGDVCGQYANTTHVNSHWELVDVGSGYYQFVNRGTGMILDGMGSTSNGATCKQWANTTHINSHWALQQFDGDYYRIQNRSTGLFLDGYGQTANGADCRQYANTSHVNAQWLLVKVNSSSSTRMDNSDNLTSPEKVNESGLLAYPNPFEDKLSINIGQAGKPLRIEIYDMQGKLVKSIDNPVVSGQLVHIDITEYGKQFILQVITDKGNFSQTIMKK</sequence>
<evidence type="ECO:0000256" key="3">
    <source>
        <dbReference type="SAM" id="MobiDB-lite"/>
    </source>
</evidence>
<reference evidence="6 7" key="1">
    <citation type="submission" date="2019-02" db="EMBL/GenBank/DDBJ databases">
        <authorList>
            <person name="Goldberg S.R."/>
            <person name="Haltli B.A."/>
            <person name="Correa H."/>
            <person name="Russell K.G."/>
        </authorList>
    </citation>
    <scope>NUCLEOTIDE SEQUENCE [LARGE SCALE GENOMIC DNA]</scope>
    <source>
        <strain evidence="6 7">JCM 16186</strain>
    </source>
</reference>
<evidence type="ECO:0000259" key="5">
    <source>
        <dbReference type="Pfam" id="PF14200"/>
    </source>
</evidence>
<dbReference type="Gene3D" id="2.80.10.50">
    <property type="match status" value="1"/>
</dbReference>
<dbReference type="InterPro" id="IPR012334">
    <property type="entry name" value="Pectin_lyas_fold"/>
</dbReference>
<dbReference type="NCBIfam" id="TIGR04183">
    <property type="entry name" value="Por_Secre_tail"/>
    <property type="match status" value="1"/>
</dbReference>
<dbReference type="InterPro" id="IPR013783">
    <property type="entry name" value="Ig-like_fold"/>
</dbReference>
<dbReference type="EMBL" id="SMLW01000604">
    <property type="protein sequence ID" value="MTI26923.1"/>
    <property type="molecule type" value="Genomic_DNA"/>
</dbReference>
<dbReference type="InterPro" id="IPR052063">
    <property type="entry name" value="Polysaccharide_Lyase_1"/>
</dbReference>
<dbReference type="SUPFAM" id="SSF50370">
    <property type="entry name" value="Ricin B-like lectins"/>
    <property type="match status" value="1"/>
</dbReference>
<dbReference type="InterPro" id="IPR000772">
    <property type="entry name" value="Ricin_B_lectin"/>
</dbReference>
<name>A0ABW9RSF5_9BACT</name>
<protein>
    <submittedName>
        <fullName evidence="6">T9SS type A sorting domain-containing protein</fullName>
    </submittedName>
</protein>
<dbReference type="Pfam" id="PF14200">
    <property type="entry name" value="RicinB_lectin_2"/>
    <property type="match status" value="2"/>
</dbReference>
<dbReference type="Gene3D" id="2.60.40.10">
    <property type="entry name" value="Immunoglobulins"/>
    <property type="match status" value="1"/>
</dbReference>
<feature type="signal peptide" evidence="4">
    <location>
        <begin position="1"/>
        <end position="19"/>
    </location>
</feature>
<proteinExistence type="predicted"/>
<evidence type="ECO:0000256" key="1">
    <source>
        <dbReference type="ARBA" id="ARBA00022723"/>
    </source>
</evidence>
<dbReference type="InterPro" id="IPR035992">
    <property type="entry name" value="Ricin_B-like_lectins"/>
</dbReference>
<keyword evidence="2" id="KW-0325">Glycoprotein</keyword>
<evidence type="ECO:0000256" key="4">
    <source>
        <dbReference type="SAM" id="SignalP"/>
    </source>
</evidence>
<dbReference type="Gene3D" id="2.160.20.10">
    <property type="entry name" value="Single-stranded right-handed beta-helix, Pectin lyase-like"/>
    <property type="match status" value="1"/>
</dbReference>
<dbReference type="CDD" id="cd00161">
    <property type="entry name" value="beta-trefoil_Ricin-like"/>
    <property type="match status" value="1"/>
</dbReference>
<organism evidence="6 7">
    <name type="scientific">Fulvivirga kasyanovii</name>
    <dbReference type="NCBI Taxonomy" id="396812"/>
    <lineage>
        <taxon>Bacteria</taxon>
        <taxon>Pseudomonadati</taxon>
        <taxon>Bacteroidota</taxon>
        <taxon>Cytophagia</taxon>
        <taxon>Cytophagales</taxon>
        <taxon>Fulvivirgaceae</taxon>
        <taxon>Fulvivirga</taxon>
    </lineage>
</organism>
<feature type="compositionally biased region" description="Low complexity" evidence="3">
    <location>
        <begin position="546"/>
        <end position="555"/>
    </location>
</feature>
<comment type="caution">
    <text evidence="6">The sequence shown here is derived from an EMBL/GenBank/DDBJ whole genome shotgun (WGS) entry which is preliminary data.</text>
</comment>
<evidence type="ECO:0000313" key="7">
    <source>
        <dbReference type="Proteomes" id="UP000798808"/>
    </source>
</evidence>
<feature type="region of interest" description="Disordered" evidence="3">
    <location>
        <begin position="520"/>
        <end position="576"/>
    </location>
</feature>
<dbReference type="InterPro" id="IPR011050">
    <property type="entry name" value="Pectin_lyase_fold/virulence"/>
</dbReference>
<dbReference type="Proteomes" id="UP000798808">
    <property type="component" value="Unassembled WGS sequence"/>
</dbReference>
<gene>
    <name evidence="6" type="ORF">E1163_18345</name>
</gene>
<dbReference type="PANTHER" id="PTHR42970:SF1">
    <property type="entry name" value="PECTATE LYASE C-RELATED"/>
    <property type="match status" value="1"/>
</dbReference>
<feature type="chain" id="PRO_5046638805" evidence="4">
    <location>
        <begin position="20"/>
        <end position="860"/>
    </location>
</feature>
<feature type="domain" description="Ricin B lectin" evidence="5">
    <location>
        <begin position="623"/>
        <end position="698"/>
    </location>
</feature>
<dbReference type="SUPFAM" id="SSF51126">
    <property type="entry name" value="Pectin lyase-like"/>
    <property type="match status" value="1"/>
</dbReference>
<evidence type="ECO:0000313" key="6">
    <source>
        <dbReference type="EMBL" id="MTI26923.1"/>
    </source>
</evidence>
<keyword evidence="1" id="KW-0479">Metal-binding</keyword>
<accession>A0ABW9RSF5</accession>
<dbReference type="InterPro" id="IPR026444">
    <property type="entry name" value="Secre_tail"/>
</dbReference>
<dbReference type="PANTHER" id="PTHR42970">
    <property type="entry name" value="PECTATE LYASE C-RELATED"/>
    <property type="match status" value="1"/>
</dbReference>
<feature type="compositionally biased region" description="Polar residues" evidence="3">
    <location>
        <begin position="520"/>
        <end position="540"/>
    </location>
</feature>
<evidence type="ECO:0000256" key="2">
    <source>
        <dbReference type="ARBA" id="ARBA00023180"/>
    </source>
</evidence>
<feature type="domain" description="Ricin B lectin" evidence="5">
    <location>
        <begin position="705"/>
        <end position="769"/>
    </location>
</feature>
<keyword evidence="7" id="KW-1185">Reference proteome</keyword>
<dbReference type="PROSITE" id="PS50231">
    <property type="entry name" value="RICIN_B_LECTIN"/>
    <property type="match status" value="1"/>
</dbReference>
<feature type="compositionally biased region" description="Polar residues" evidence="3">
    <location>
        <begin position="566"/>
        <end position="576"/>
    </location>
</feature>
<keyword evidence="4" id="KW-0732">Signal</keyword>